<dbReference type="EMBL" id="JANBPG010001216">
    <property type="protein sequence ID" value="KAJ1891119.1"/>
    <property type="molecule type" value="Genomic_DNA"/>
</dbReference>
<accession>A0ACC1ICB9</accession>
<gene>
    <name evidence="1" type="ORF">LPJ66_007099</name>
</gene>
<dbReference type="Proteomes" id="UP001150581">
    <property type="component" value="Unassembled WGS sequence"/>
</dbReference>
<sequence>MAQQQQANSTQQHQNAYGNMSAGVPPAQQQQQQMQEMQQVLPGQQTQQTQQQMAPPPMAYSMSAPRAGQEQVGQLGGQAYNFHSGMSDATSVYNVNAHKNNISGTPPGINNMSQILQSATPNIQQQQQSAQYYSRPTSAGPEFAAQLNNSNYQQQQQQRYTTVGSVIGNPATAGGFNAPTYLSSPTMYNQQSRTQPLPPASYAPSMVGGPMPYQQHQQQQYPPYVPSMIGDDNSGGSRMNKAGKYALGALAAGAVAYGVHEFMDGGLSEDDKKLNRKRMEEKEKARREQEARMRREDEERKRREDHEKWRRNEEEKRRQDLVFQSQQFPSQHQPQTFHSQQYHNQPPGSAIPKPVHTPYGSVYGSVYNGGDGMSRRRSESITSSSHSHMDDGIFHPPAPFGHAPYTYSQKDVRNPDPSRGSENSATPETYPELRQNPSDTKIKIGTVLSLKHILTGRFLHSDRSHSTQSGSNQQLVYANKWTTGEADWWQVVPANGDVPVPGSIVAYGTQIRLRHVDTGRHLHSHYGFVDPLTGQNEVTCFGDQTLSDENDHWVLERWGDGAYGSTVRSTDTLVLRHYVSGMTLHSHDVLLREDVQSVTCFGSGRDDNNKWRIVLES</sequence>
<organism evidence="1 2">
    <name type="scientific">Kickxella alabastrina</name>
    <dbReference type="NCBI Taxonomy" id="61397"/>
    <lineage>
        <taxon>Eukaryota</taxon>
        <taxon>Fungi</taxon>
        <taxon>Fungi incertae sedis</taxon>
        <taxon>Zoopagomycota</taxon>
        <taxon>Kickxellomycotina</taxon>
        <taxon>Kickxellomycetes</taxon>
        <taxon>Kickxellales</taxon>
        <taxon>Kickxellaceae</taxon>
        <taxon>Kickxella</taxon>
    </lineage>
</organism>
<keyword evidence="2" id="KW-1185">Reference proteome</keyword>
<comment type="caution">
    <text evidence="1">The sequence shown here is derived from an EMBL/GenBank/DDBJ whole genome shotgun (WGS) entry which is preliminary data.</text>
</comment>
<evidence type="ECO:0000313" key="2">
    <source>
        <dbReference type="Proteomes" id="UP001150581"/>
    </source>
</evidence>
<protein>
    <submittedName>
        <fullName evidence="1">Uncharacterized protein</fullName>
    </submittedName>
</protein>
<name>A0ACC1ICB9_9FUNG</name>
<proteinExistence type="predicted"/>
<evidence type="ECO:0000313" key="1">
    <source>
        <dbReference type="EMBL" id="KAJ1891119.1"/>
    </source>
</evidence>
<reference evidence="1" key="1">
    <citation type="submission" date="2022-07" db="EMBL/GenBank/DDBJ databases">
        <title>Phylogenomic reconstructions and comparative analyses of Kickxellomycotina fungi.</title>
        <authorList>
            <person name="Reynolds N.K."/>
            <person name="Stajich J.E."/>
            <person name="Barry K."/>
            <person name="Grigoriev I.V."/>
            <person name="Crous P."/>
            <person name="Smith M.E."/>
        </authorList>
    </citation>
    <scope>NUCLEOTIDE SEQUENCE</scope>
    <source>
        <strain evidence="1">Benny 63K</strain>
    </source>
</reference>